<evidence type="ECO:0000313" key="7">
    <source>
        <dbReference type="EMBL" id="TWU25373.1"/>
    </source>
</evidence>
<dbReference type="PANTHER" id="PTHR42953:SF1">
    <property type="entry name" value="METAL-BINDING PROTEIN HI_0362-RELATED"/>
    <property type="match status" value="1"/>
</dbReference>
<dbReference type="GO" id="GO:0046872">
    <property type="term" value="F:metal ion binding"/>
    <property type="evidence" value="ECO:0007669"/>
    <property type="project" value="UniProtKB-KW"/>
</dbReference>
<comment type="subcellular location">
    <subcellularLocation>
        <location evidence="1">Cell envelope</location>
    </subcellularLocation>
</comment>
<dbReference type="InterPro" id="IPR006128">
    <property type="entry name" value="Lipoprotein_PsaA-like"/>
</dbReference>
<reference evidence="7 8" key="1">
    <citation type="submission" date="2019-02" db="EMBL/GenBank/DDBJ databases">
        <title>Deep-cultivation of Planctomycetes and their phenomic and genomic characterization uncovers novel biology.</title>
        <authorList>
            <person name="Wiegand S."/>
            <person name="Jogler M."/>
            <person name="Boedeker C."/>
            <person name="Pinto D."/>
            <person name="Vollmers J."/>
            <person name="Rivas-Marin E."/>
            <person name="Kohn T."/>
            <person name="Peeters S.H."/>
            <person name="Heuer A."/>
            <person name="Rast P."/>
            <person name="Oberbeckmann S."/>
            <person name="Bunk B."/>
            <person name="Jeske O."/>
            <person name="Meyerdierks A."/>
            <person name="Storesund J.E."/>
            <person name="Kallscheuer N."/>
            <person name="Luecker S."/>
            <person name="Lage O.M."/>
            <person name="Pohl T."/>
            <person name="Merkel B.J."/>
            <person name="Hornburger P."/>
            <person name="Mueller R.-W."/>
            <person name="Bruemmer F."/>
            <person name="Labrenz M."/>
            <person name="Spormann A.M."/>
            <person name="Op Den Camp H."/>
            <person name="Overmann J."/>
            <person name="Amann R."/>
            <person name="Jetten M.S.M."/>
            <person name="Mascher T."/>
            <person name="Medema M.H."/>
            <person name="Devos D.P."/>
            <person name="Kaster A.-K."/>
            <person name="Ovreas L."/>
            <person name="Rohde M."/>
            <person name="Galperin M.Y."/>
            <person name="Jogler C."/>
        </authorList>
    </citation>
    <scope>NUCLEOTIDE SEQUENCE [LARGE SCALE GENOMIC DNA]</scope>
    <source>
        <strain evidence="7 8">Pla52o</strain>
    </source>
</reference>
<evidence type="ECO:0000256" key="3">
    <source>
        <dbReference type="ARBA" id="ARBA00022448"/>
    </source>
</evidence>
<organism evidence="7 8">
    <name type="scientific">Novipirellula galeiformis</name>
    <dbReference type="NCBI Taxonomy" id="2528004"/>
    <lineage>
        <taxon>Bacteria</taxon>
        <taxon>Pseudomonadati</taxon>
        <taxon>Planctomycetota</taxon>
        <taxon>Planctomycetia</taxon>
        <taxon>Pirellulales</taxon>
        <taxon>Pirellulaceae</taxon>
        <taxon>Novipirellula</taxon>
    </lineage>
</organism>
<accession>A0A5C6CKH0</accession>
<gene>
    <name evidence="7" type="primary">troA</name>
    <name evidence="7" type="ORF">Pla52o_16740</name>
</gene>
<dbReference type="AlphaFoldDB" id="A0A5C6CKH0"/>
<comment type="similarity">
    <text evidence="2 6">Belongs to the bacterial solute-binding protein 9 family.</text>
</comment>
<evidence type="ECO:0000256" key="5">
    <source>
        <dbReference type="ARBA" id="ARBA00022729"/>
    </source>
</evidence>
<name>A0A5C6CKH0_9BACT</name>
<dbReference type="Gene3D" id="3.40.50.1980">
    <property type="entry name" value="Nitrogenase molybdenum iron protein domain"/>
    <property type="match status" value="2"/>
</dbReference>
<dbReference type="Pfam" id="PF01297">
    <property type="entry name" value="ZnuA"/>
    <property type="match status" value="1"/>
</dbReference>
<proteinExistence type="inferred from homology"/>
<evidence type="ECO:0000256" key="4">
    <source>
        <dbReference type="ARBA" id="ARBA00022723"/>
    </source>
</evidence>
<dbReference type="PRINTS" id="PR00690">
    <property type="entry name" value="ADHESNFAMILY"/>
</dbReference>
<evidence type="ECO:0000313" key="8">
    <source>
        <dbReference type="Proteomes" id="UP000316304"/>
    </source>
</evidence>
<dbReference type="GO" id="GO:0030313">
    <property type="term" value="C:cell envelope"/>
    <property type="evidence" value="ECO:0007669"/>
    <property type="project" value="UniProtKB-SubCell"/>
</dbReference>
<protein>
    <submittedName>
        <fullName evidence="7">Periplasmic zinc-binding protein TroA</fullName>
    </submittedName>
</protein>
<keyword evidence="5" id="KW-0732">Signal</keyword>
<dbReference type="InterPro" id="IPR006127">
    <property type="entry name" value="ZnuA-like"/>
</dbReference>
<dbReference type="PANTHER" id="PTHR42953">
    <property type="entry name" value="HIGH-AFFINITY ZINC UPTAKE SYSTEM PROTEIN ZNUA-RELATED"/>
    <property type="match status" value="1"/>
</dbReference>
<evidence type="ECO:0000256" key="6">
    <source>
        <dbReference type="RuleBase" id="RU003512"/>
    </source>
</evidence>
<evidence type="ECO:0000256" key="1">
    <source>
        <dbReference type="ARBA" id="ARBA00004196"/>
    </source>
</evidence>
<dbReference type="Proteomes" id="UP000316304">
    <property type="component" value="Unassembled WGS sequence"/>
</dbReference>
<evidence type="ECO:0000256" key="2">
    <source>
        <dbReference type="ARBA" id="ARBA00011028"/>
    </source>
</evidence>
<dbReference type="GO" id="GO:0030001">
    <property type="term" value="P:metal ion transport"/>
    <property type="evidence" value="ECO:0007669"/>
    <property type="project" value="InterPro"/>
</dbReference>
<dbReference type="SUPFAM" id="SSF53807">
    <property type="entry name" value="Helical backbone' metal receptor"/>
    <property type="match status" value="1"/>
</dbReference>
<comment type="caution">
    <text evidence="7">The sequence shown here is derived from an EMBL/GenBank/DDBJ whole genome shotgun (WGS) entry which is preliminary data.</text>
</comment>
<dbReference type="GO" id="GO:0007155">
    <property type="term" value="P:cell adhesion"/>
    <property type="evidence" value="ECO:0007669"/>
    <property type="project" value="InterPro"/>
</dbReference>
<dbReference type="EMBL" id="SJPT01000002">
    <property type="protein sequence ID" value="TWU25373.1"/>
    <property type="molecule type" value="Genomic_DNA"/>
</dbReference>
<sequence length="351" mass="37802">MLASSPYPMRYLVDKSFVLLVGLLVLAGCGPSTSNSDNASTNGDPAAKLYRGEYPIRAIATVGMVADIVRTVGGSYIEVTQIMGAGVDPHLYKATRDDVQMMMDSDVVFYSGLMLEGKMTDVLVKIARGKPVVAVTESIDETYLLEPEDFAGHPDPHVWMDVLAWSKCVDAVAKALADFDPSHAAAYDANAAAYTKLLGELHAYGKQSIGSIARDRRVLITSHDAFNYFGRAYEMDVQGVQGLSTESEAGLQRINELVGMISERGIRSVFVETSVPRKNIEALVEGVRERGKEVSIGGELYSDAMGPDGEYEGTYVGMIDHNLTLVTRALGGDAPEHGFQGKLSHAAGPTR</sequence>
<keyword evidence="4" id="KW-0479">Metal-binding</keyword>
<keyword evidence="3 6" id="KW-0813">Transport</keyword>
<dbReference type="PRINTS" id="PR00691">
    <property type="entry name" value="ADHESINB"/>
</dbReference>
<dbReference type="InterPro" id="IPR050492">
    <property type="entry name" value="Bact_metal-bind_prot9"/>
</dbReference>
<keyword evidence="8" id="KW-1185">Reference proteome</keyword>
<dbReference type="InterPro" id="IPR006129">
    <property type="entry name" value="AdhesinB"/>
</dbReference>